<evidence type="ECO:0000259" key="3">
    <source>
        <dbReference type="Pfam" id="PF01764"/>
    </source>
</evidence>
<feature type="region of interest" description="Disordered" evidence="1">
    <location>
        <begin position="56"/>
        <end position="86"/>
    </location>
</feature>
<dbReference type="CDD" id="cd00519">
    <property type="entry name" value="Lipase_3"/>
    <property type="match status" value="1"/>
</dbReference>
<dbReference type="SUPFAM" id="SSF53474">
    <property type="entry name" value="alpha/beta-Hydrolases"/>
    <property type="match status" value="1"/>
</dbReference>
<protein>
    <recommendedName>
        <fullName evidence="3">Fungal lipase-type domain-containing protein</fullName>
    </recommendedName>
</protein>
<accession>A0A9P6UPS1</accession>
<dbReference type="EMBL" id="JAAAIP010000656">
    <property type="protein sequence ID" value="KAG0313959.1"/>
    <property type="molecule type" value="Genomic_DNA"/>
</dbReference>
<keyword evidence="2" id="KW-1133">Transmembrane helix</keyword>
<name>A0A9P6UPS1_9FUNG</name>
<dbReference type="InterPro" id="IPR029058">
    <property type="entry name" value="AB_hydrolase_fold"/>
</dbReference>
<dbReference type="AlphaFoldDB" id="A0A9P6UPS1"/>
<dbReference type="InterPro" id="IPR051218">
    <property type="entry name" value="Sec_MonoDiacylglyc_Lipase"/>
</dbReference>
<dbReference type="PANTHER" id="PTHR45856">
    <property type="entry name" value="ALPHA/BETA-HYDROLASES SUPERFAMILY PROTEIN"/>
    <property type="match status" value="1"/>
</dbReference>
<dbReference type="OrthoDB" id="426718at2759"/>
<keyword evidence="2" id="KW-0812">Transmembrane</keyword>
<sequence>MPAGNTTNDDRASAHVYTVDSSPFGHFPYQKQLRRQQTAPARYPISRRHLDEFTSRETLVPAPAQQTGPYKPARRPTSLSSAAPPSLKKPLSIKPMRFLNFLADGVALYVSNLLHPGQIPGRDLFSRIYAMGVLPILIVVLTVIQWSIGLLVIIVNETRLGAHYYGIFFRGQVTLIDETDFLDPEGNNEAVRLLADREPKVSTHFNYLVANLLLIMSSMSYQRDDKLVAQASKILLNVQSPAQRDEAAKLLQKSEREIDESAKREFGMRFVGISELKTLGGPFAGLFYNDDVIVLVFKGTSIFAFNEYLLDVTIQRVDASEYLYGEVHQGFYESLFPDPKPLNWYEDMTYDQTNPFNTIMQTIFETAKIAKHKTGKPVNLWLTGHSLGGALAALTMARLQMIVEDSDPLMGKDYDETHGKGSSALNNGPRTVLQEMLVRFSDDPELLVLRDCYSVGSPKIGDSTFAERFARNELQFSSTSPYKPTYWRIVADMDVVPRLPPGCSVDPNEPRGDILPSAFYPRTKSWLIDEKQEDGDERAQQQQSGGQPTAGKTQPKHLHSLLDYQHVGQLVKVYNASRVPKVQPSAFEADLSQDALRTEKEMQILLDNMTQVAAVWKAKDHLVDAVSMDSKPTTTTTTTQATTVTAVSQEPSQTRTDQQLAIDSARAQALFDVEESSRLRQLHFLERTLLKIPSLLSHAPATYQRNLVRGRFYFKSFPGVAFETRIGEMVEPNADADANANTAC</sequence>
<keyword evidence="5" id="KW-1185">Reference proteome</keyword>
<feature type="region of interest" description="Disordered" evidence="1">
    <location>
        <begin position="533"/>
        <end position="555"/>
    </location>
</feature>
<feature type="compositionally biased region" description="Polar residues" evidence="1">
    <location>
        <begin position="540"/>
        <end position="552"/>
    </location>
</feature>
<proteinExistence type="predicted"/>
<dbReference type="PANTHER" id="PTHR45856:SF24">
    <property type="entry name" value="FUNGAL LIPASE-LIKE DOMAIN-CONTAINING PROTEIN"/>
    <property type="match status" value="1"/>
</dbReference>
<organism evidence="4 5">
    <name type="scientific">Dissophora globulifera</name>
    <dbReference type="NCBI Taxonomy" id="979702"/>
    <lineage>
        <taxon>Eukaryota</taxon>
        <taxon>Fungi</taxon>
        <taxon>Fungi incertae sedis</taxon>
        <taxon>Mucoromycota</taxon>
        <taxon>Mortierellomycotina</taxon>
        <taxon>Mortierellomycetes</taxon>
        <taxon>Mortierellales</taxon>
        <taxon>Mortierellaceae</taxon>
        <taxon>Dissophora</taxon>
    </lineage>
</organism>
<dbReference type="Proteomes" id="UP000738325">
    <property type="component" value="Unassembled WGS sequence"/>
</dbReference>
<dbReference type="Gene3D" id="3.40.50.1820">
    <property type="entry name" value="alpha/beta hydrolase"/>
    <property type="match status" value="1"/>
</dbReference>
<feature type="compositionally biased region" description="Low complexity" evidence="1">
    <location>
        <begin position="75"/>
        <end position="86"/>
    </location>
</feature>
<gene>
    <name evidence="4" type="ORF">BGZ99_008462</name>
</gene>
<evidence type="ECO:0000256" key="1">
    <source>
        <dbReference type="SAM" id="MobiDB-lite"/>
    </source>
</evidence>
<dbReference type="InterPro" id="IPR002921">
    <property type="entry name" value="Fungal_lipase-type"/>
</dbReference>
<evidence type="ECO:0000256" key="2">
    <source>
        <dbReference type="SAM" id="Phobius"/>
    </source>
</evidence>
<feature type="transmembrane region" description="Helical" evidence="2">
    <location>
        <begin position="128"/>
        <end position="155"/>
    </location>
</feature>
<keyword evidence="2" id="KW-0472">Membrane</keyword>
<feature type="domain" description="Fungal lipase-type" evidence="3">
    <location>
        <begin position="294"/>
        <end position="400"/>
    </location>
</feature>
<comment type="caution">
    <text evidence="4">The sequence shown here is derived from an EMBL/GenBank/DDBJ whole genome shotgun (WGS) entry which is preliminary data.</text>
</comment>
<feature type="domain" description="Fungal lipase-type" evidence="3">
    <location>
        <begin position="451"/>
        <end position="501"/>
    </location>
</feature>
<evidence type="ECO:0000313" key="5">
    <source>
        <dbReference type="Proteomes" id="UP000738325"/>
    </source>
</evidence>
<dbReference type="Pfam" id="PF01764">
    <property type="entry name" value="Lipase_3"/>
    <property type="match status" value="2"/>
</dbReference>
<evidence type="ECO:0000313" key="4">
    <source>
        <dbReference type="EMBL" id="KAG0313959.1"/>
    </source>
</evidence>
<reference evidence="4" key="1">
    <citation type="journal article" date="2020" name="Fungal Divers.">
        <title>Resolving the Mortierellaceae phylogeny through synthesis of multi-gene phylogenetics and phylogenomics.</title>
        <authorList>
            <person name="Vandepol N."/>
            <person name="Liber J."/>
            <person name="Desiro A."/>
            <person name="Na H."/>
            <person name="Kennedy M."/>
            <person name="Barry K."/>
            <person name="Grigoriev I.V."/>
            <person name="Miller A.N."/>
            <person name="O'Donnell K."/>
            <person name="Stajich J.E."/>
            <person name="Bonito G."/>
        </authorList>
    </citation>
    <scope>NUCLEOTIDE SEQUENCE</scope>
    <source>
        <strain evidence="4">REB-010B</strain>
    </source>
</reference>
<dbReference type="GO" id="GO:0006629">
    <property type="term" value="P:lipid metabolic process"/>
    <property type="evidence" value="ECO:0007669"/>
    <property type="project" value="InterPro"/>
</dbReference>